<accession>A0A1G6IJ94</accession>
<keyword evidence="1" id="KW-0472">Membrane</keyword>
<organism evidence="2 3">
    <name type="scientific">Williamwhitmania taraxaci</name>
    <dbReference type="NCBI Taxonomy" id="1640674"/>
    <lineage>
        <taxon>Bacteria</taxon>
        <taxon>Pseudomonadati</taxon>
        <taxon>Bacteroidota</taxon>
        <taxon>Bacteroidia</taxon>
        <taxon>Bacteroidales</taxon>
        <taxon>Williamwhitmaniaceae</taxon>
        <taxon>Williamwhitmania</taxon>
    </lineage>
</organism>
<dbReference type="AlphaFoldDB" id="A0A1G6IJ94"/>
<keyword evidence="1" id="KW-1133">Transmembrane helix</keyword>
<reference evidence="2 3" key="1">
    <citation type="submission" date="2016-09" db="EMBL/GenBank/DDBJ databases">
        <authorList>
            <person name="Capua I."/>
            <person name="De Benedictis P."/>
            <person name="Joannis T."/>
            <person name="Lombin L.H."/>
            <person name="Cattoli G."/>
        </authorList>
    </citation>
    <scope>NUCLEOTIDE SEQUENCE [LARGE SCALE GENOMIC DNA]</scope>
    <source>
        <strain evidence="2 3">A7P-90m</strain>
    </source>
</reference>
<dbReference type="STRING" id="1640674.SAMN05216323_101622"/>
<gene>
    <name evidence="2" type="ORF">SAMN05216323_101622</name>
</gene>
<keyword evidence="1" id="KW-0812">Transmembrane</keyword>
<proteinExistence type="predicted"/>
<protein>
    <submittedName>
        <fullName evidence="2">Uncharacterized protein</fullName>
    </submittedName>
</protein>
<evidence type="ECO:0000313" key="3">
    <source>
        <dbReference type="Proteomes" id="UP000199452"/>
    </source>
</evidence>
<evidence type="ECO:0000256" key="1">
    <source>
        <dbReference type="SAM" id="Phobius"/>
    </source>
</evidence>
<dbReference type="EMBL" id="FMYP01000016">
    <property type="protein sequence ID" value="SDC06480.1"/>
    <property type="molecule type" value="Genomic_DNA"/>
</dbReference>
<sequence>MTFLLTMLINFANLQLFFIYLIVLSQFNQDKIILIRYSILMR</sequence>
<keyword evidence="3" id="KW-1185">Reference proteome</keyword>
<dbReference type="Proteomes" id="UP000199452">
    <property type="component" value="Unassembled WGS sequence"/>
</dbReference>
<feature type="transmembrane region" description="Helical" evidence="1">
    <location>
        <begin position="6"/>
        <end position="27"/>
    </location>
</feature>
<name>A0A1G6IJ94_9BACT</name>
<evidence type="ECO:0000313" key="2">
    <source>
        <dbReference type="EMBL" id="SDC06480.1"/>
    </source>
</evidence>